<dbReference type="GO" id="GO:0000015">
    <property type="term" value="C:phosphopyruvate hydratase complex"/>
    <property type="evidence" value="ECO:0007669"/>
    <property type="project" value="InterPro"/>
</dbReference>
<evidence type="ECO:0000256" key="9">
    <source>
        <dbReference type="ARBA" id="ARBA00023152"/>
    </source>
</evidence>
<feature type="binding site" evidence="11">
    <location>
        <position position="640"/>
    </location>
    <ligand>
        <name>(2R)-2-phosphoglycerate</name>
        <dbReference type="ChEBI" id="CHEBI:58289"/>
    </ligand>
</feature>
<feature type="region of interest" description="Disordered" evidence="12">
    <location>
        <begin position="271"/>
        <end position="292"/>
    </location>
</feature>
<feature type="binding site" evidence="11">
    <location>
        <position position="588"/>
    </location>
    <ligand>
        <name>Mg(2+)</name>
        <dbReference type="ChEBI" id="CHEBI:18420"/>
    </ligand>
</feature>
<evidence type="ECO:0000256" key="11">
    <source>
        <dbReference type="HAMAP-Rule" id="MF_00318"/>
    </source>
</evidence>
<dbReference type="NCBIfam" id="TIGR01060">
    <property type="entry name" value="eno"/>
    <property type="match status" value="1"/>
</dbReference>
<feature type="region of interest" description="Disordered" evidence="12">
    <location>
        <begin position="1"/>
        <end position="21"/>
    </location>
</feature>
<dbReference type="SUPFAM" id="SSF101386">
    <property type="entry name" value="all-alpha NTP pyrophosphatases"/>
    <property type="match status" value="1"/>
</dbReference>
<dbReference type="SFLD" id="SFLDG00178">
    <property type="entry name" value="enolase"/>
    <property type="match status" value="1"/>
</dbReference>
<feature type="domain" description="Enolase C-terminal TIM barrel" evidence="13">
    <location>
        <begin position="444"/>
        <end position="728"/>
    </location>
</feature>
<feature type="binding site" evidence="11">
    <location>
        <position position="547"/>
    </location>
    <ligand>
        <name>Mg(2+)</name>
        <dbReference type="ChEBI" id="CHEBI:18420"/>
    </ligand>
</feature>
<protein>
    <recommendedName>
        <fullName evidence="4 11">Enolase</fullName>
        <ecNumber evidence="3 11">4.2.1.11</ecNumber>
    </recommendedName>
    <alternativeName>
        <fullName evidence="11">2-phospho-D-glycerate hydro-lyase</fullName>
    </alternativeName>
    <alternativeName>
        <fullName evidence="11">2-phosphoglycerate dehydratase</fullName>
    </alternativeName>
</protein>
<dbReference type="Gene3D" id="1.10.287.1080">
    <property type="entry name" value="MazG-like"/>
    <property type="match status" value="1"/>
</dbReference>
<proteinExistence type="inferred from homology"/>
<evidence type="ECO:0000256" key="8">
    <source>
        <dbReference type="ARBA" id="ARBA00022842"/>
    </source>
</evidence>
<dbReference type="Gene3D" id="3.20.20.120">
    <property type="entry name" value="Enolase-like C-terminal domain"/>
    <property type="match status" value="1"/>
</dbReference>
<evidence type="ECO:0000256" key="5">
    <source>
        <dbReference type="ARBA" id="ARBA00022490"/>
    </source>
</evidence>
<dbReference type="SFLD" id="SFLDF00002">
    <property type="entry name" value="enolase"/>
    <property type="match status" value="1"/>
</dbReference>
<dbReference type="GO" id="GO:0006096">
    <property type="term" value="P:glycolytic process"/>
    <property type="evidence" value="ECO:0007669"/>
    <property type="project" value="UniProtKB-UniRule"/>
</dbReference>
<dbReference type="SMART" id="SM01193">
    <property type="entry name" value="Enolase_N"/>
    <property type="match status" value="1"/>
</dbReference>
<dbReference type="PRINTS" id="PR00148">
    <property type="entry name" value="ENOLASE"/>
</dbReference>
<dbReference type="Gene3D" id="3.30.390.10">
    <property type="entry name" value="Enolase-like, N-terminal domain"/>
    <property type="match status" value="1"/>
</dbReference>
<evidence type="ECO:0000256" key="4">
    <source>
        <dbReference type="ARBA" id="ARBA00017068"/>
    </source>
</evidence>
<dbReference type="GO" id="GO:0000287">
    <property type="term" value="F:magnesium ion binding"/>
    <property type="evidence" value="ECO:0007669"/>
    <property type="project" value="UniProtKB-UniRule"/>
</dbReference>
<evidence type="ECO:0000256" key="3">
    <source>
        <dbReference type="ARBA" id="ARBA00012058"/>
    </source>
</evidence>
<dbReference type="InterPro" id="IPR004518">
    <property type="entry name" value="MazG-like_dom"/>
</dbReference>
<comment type="cofactor">
    <cofactor evidence="11">
        <name>Mg(2+)</name>
        <dbReference type="ChEBI" id="CHEBI:18420"/>
    </cofactor>
    <text evidence="11">Binds a second Mg(2+) ion via substrate during catalysis.</text>
</comment>
<comment type="catalytic activity">
    <reaction evidence="11">
        <text>(2R)-2-phosphoglycerate = phosphoenolpyruvate + H2O</text>
        <dbReference type="Rhea" id="RHEA:10164"/>
        <dbReference type="ChEBI" id="CHEBI:15377"/>
        <dbReference type="ChEBI" id="CHEBI:58289"/>
        <dbReference type="ChEBI" id="CHEBI:58702"/>
        <dbReference type="EC" id="4.2.1.11"/>
    </reaction>
</comment>
<comment type="similarity">
    <text evidence="2 11">Belongs to the enolase family.</text>
</comment>
<sequence>MSDEHSTPAPEPGTADPGARGNQLLRAVEVMDALREPGGDAWTHRQTHASLARYLLEETYEVLDVIDDPASHGPTALRDELGDLLFQILFHARVGQEADPPWDIDDVARAFVAKMERRNPHVFGPEGEQVLTDPGDVEEIIAQWHAVKAAERQAAVATGGAAPQRAVAWSEGIPARLPALQTAAKMVHRARSAGQLEQLLAAADQETAAEQERGHGTVIGRALLDLVVAAEARDEDPETALRSLLVRIDAPGAAEAADSYSCEYVRGRGRDRGHRPGADGLDCPRTVSADRPFGTSLTRRKEQPMAATIDAVHSREILDSRGNPTVEVEVLLDDGTFARAQVPSGASTGAFEAVERRDGDKSRYLGKGVEQAVAAVIEDLAPKILGMDVQEQRAIDAVMNEADGTDNKGAIGANAILGVSLAVSKAAADSAGIPLYQYLGGPNAHVLPVPMMNILNGGSHADSNVDIQEFMIAPIGAESFHEALRVGAEVYHALKAVLQERGLNTGLGDEGGFAPNLDSNRAALDLIVEAIGKAGYEAGKDVALALDVAATEFCEQGSYTFEGSVKSASEMVDYYAELVEAYPLVSIEDPLDEEDWDGWKAMTDRLGGKIQIVGDDLFVTNPVRLGRGIESGAANALLVKVNQIGTLTETFDAVDLAHRAGFRSMMSHRSGETEDTTIADLSVATNCGQIKSGAPARGERVNKYNQLLRIEEELEDAATYAGASAFPRFTA</sequence>
<comment type="pathway">
    <text evidence="1 11">Carbohydrate degradation; glycolysis; pyruvate from D-glyceraldehyde 3-phosphate: step 4/5.</text>
</comment>
<dbReference type="InterPro" id="IPR000941">
    <property type="entry name" value="Enolase"/>
</dbReference>
<dbReference type="PANTHER" id="PTHR11902">
    <property type="entry name" value="ENOLASE"/>
    <property type="match status" value="1"/>
</dbReference>
<dbReference type="SUPFAM" id="SSF51604">
    <property type="entry name" value="Enolase C-terminal domain-like"/>
    <property type="match status" value="1"/>
</dbReference>
<organism evidence="15 16">
    <name type="scientific">Candidatus Brachybacterium merdavium</name>
    <dbReference type="NCBI Taxonomy" id="2838513"/>
    <lineage>
        <taxon>Bacteria</taxon>
        <taxon>Bacillati</taxon>
        <taxon>Actinomycetota</taxon>
        <taxon>Actinomycetes</taxon>
        <taxon>Micrococcales</taxon>
        <taxon>Dermabacteraceae</taxon>
        <taxon>Brachybacterium</taxon>
    </lineage>
</organism>
<feature type="binding site" evidence="11">
    <location>
        <position position="615"/>
    </location>
    <ligand>
        <name>Mg(2+)</name>
        <dbReference type="ChEBI" id="CHEBI:18420"/>
    </ligand>
</feature>
<accession>A0A9D2LGD1</accession>
<reference evidence="15" key="1">
    <citation type="journal article" date="2021" name="PeerJ">
        <title>Extensive microbial diversity within the chicken gut microbiome revealed by metagenomics and culture.</title>
        <authorList>
            <person name="Gilroy R."/>
            <person name="Ravi A."/>
            <person name="Getino M."/>
            <person name="Pursley I."/>
            <person name="Horton D.L."/>
            <person name="Alikhan N.F."/>
            <person name="Baker D."/>
            <person name="Gharbi K."/>
            <person name="Hall N."/>
            <person name="Watson M."/>
            <person name="Adriaenssens E.M."/>
            <person name="Foster-Nyarko E."/>
            <person name="Jarju S."/>
            <person name="Secka A."/>
            <person name="Antonio M."/>
            <person name="Oren A."/>
            <person name="Chaudhuri R.R."/>
            <person name="La Ragione R."/>
            <person name="Hildebrand F."/>
            <person name="Pallen M.J."/>
        </authorList>
    </citation>
    <scope>NUCLEOTIDE SEQUENCE</scope>
    <source>
        <strain evidence="15">ChiHjej13B12-24818</strain>
    </source>
</reference>
<keyword evidence="5 11" id="KW-0963">Cytoplasm</keyword>
<keyword evidence="10 11" id="KW-0456">Lyase</keyword>
<dbReference type="CDD" id="cd03313">
    <property type="entry name" value="enolase"/>
    <property type="match status" value="1"/>
</dbReference>
<keyword evidence="9 11" id="KW-0324">Glycolysis</keyword>
<dbReference type="HAMAP" id="MF_00318">
    <property type="entry name" value="Enolase"/>
    <property type="match status" value="1"/>
</dbReference>
<evidence type="ECO:0000259" key="13">
    <source>
        <dbReference type="SMART" id="SM01192"/>
    </source>
</evidence>
<dbReference type="PROSITE" id="PS00164">
    <property type="entry name" value="ENOLASE"/>
    <property type="match status" value="1"/>
</dbReference>
<reference evidence="15" key="2">
    <citation type="submission" date="2021-04" db="EMBL/GenBank/DDBJ databases">
        <authorList>
            <person name="Gilroy R."/>
        </authorList>
    </citation>
    <scope>NUCLEOTIDE SEQUENCE</scope>
    <source>
        <strain evidence="15">ChiHjej13B12-24818</strain>
    </source>
</reference>
<comment type="subcellular location">
    <subcellularLocation>
        <location evidence="11">Cytoplasm</location>
    </subcellularLocation>
    <subcellularLocation>
        <location evidence="11">Secreted</location>
    </subcellularLocation>
    <subcellularLocation>
        <location evidence="11">Cell surface</location>
    </subcellularLocation>
    <text evidence="11">Fractions of enolase are present in both the cytoplasm and on the cell surface.</text>
</comment>
<evidence type="ECO:0000256" key="2">
    <source>
        <dbReference type="ARBA" id="ARBA00009604"/>
    </source>
</evidence>
<feature type="binding site" evidence="11">
    <location>
        <position position="691"/>
    </location>
    <ligand>
        <name>(2R)-2-phosphoglycerate</name>
        <dbReference type="ChEBI" id="CHEBI:58289"/>
    </ligand>
</feature>
<evidence type="ECO:0000256" key="1">
    <source>
        <dbReference type="ARBA" id="ARBA00005031"/>
    </source>
</evidence>
<feature type="active site" description="Proton donor" evidence="11">
    <location>
        <position position="510"/>
    </location>
</feature>
<feature type="active site" description="Proton acceptor" evidence="11">
    <location>
        <position position="640"/>
    </location>
</feature>
<feature type="domain" description="Enolase N-terminal" evidence="14">
    <location>
        <begin position="309"/>
        <end position="439"/>
    </location>
</feature>
<comment type="function">
    <text evidence="11">Catalyzes the reversible conversion of 2-phosphoglycerate (2-PG) into phosphoenolpyruvate (PEP). It is essential for the degradation of carbohydrates via glycolysis.</text>
</comment>
<dbReference type="SMART" id="SM01192">
    <property type="entry name" value="Enolase_C"/>
    <property type="match status" value="1"/>
</dbReference>
<dbReference type="FunFam" id="3.30.390.10:FF:000001">
    <property type="entry name" value="Enolase"/>
    <property type="match status" value="1"/>
</dbReference>
<dbReference type="InterPro" id="IPR036849">
    <property type="entry name" value="Enolase-like_C_sf"/>
</dbReference>
<evidence type="ECO:0000313" key="16">
    <source>
        <dbReference type="Proteomes" id="UP000823823"/>
    </source>
</evidence>
<keyword evidence="7 11" id="KW-0479">Metal-binding</keyword>
<dbReference type="Pfam" id="PF03952">
    <property type="entry name" value="Enolase_N"/>
    <property type="match status" value="1"/>
</dbReference>
<evidence type="ECO:0000313" key="15">
    <source>
        <dbReference type="EMBL" id="HJB11973.1"/>
    </source>
</evidence>
<dbReference type="Pfam" id="PF00113">
    <property type="entry name" value="Enolase_C"/>
    <property type="match status" value="1"/>
</dbReference>
<dbReference type="InterPro" id="IPR020811">
    <property type="entry name" value="Enolase_N"/>
</dbReference>
<feature type="binding site" evidence="11">
    <location>
        <position position="669"/>
    </location>
    <ligand>
        <name>(2R)-2-phosphoglycerate</name>
        <dbReference type="ChEBI" id="CHEBI:58289"/>
    </ligand>
</feature>
<dbReference type="Pfam" id="PF03819">
    <property type="entry name" value="MazG"/>
    <property type="match status" value="1"/>
</dbReference>
<name>A0A9D2LGD1_9MICO</name>
<gene>
    <name evidence="11 15" type="primary">eno</name>
    <name evidence="15" type="ORF">H9786_15860</name>
</gene>
<comment type="caution">
    <text evidence="15">The sequence shown here is derived from an EMBL/GenBank/DDBJ whole genome shotgun (WGS) entry which is preliminary data.</text>
</comment>
<dbReference type="SFLD" id="SFLDS00001">
    <property type="entry name" value="Enolase"/>
    <property type="match status" value="1"/>
</dbReference>
<dbReference type="EMBL" id="DWZH01000134">
    <property type="protein sequence ID" value="HJB11973.1"/>
    <property type="molecule type" value="Genomic_DNA"/>
</dbReference>
<feature type="binding site" evidence="11">
    <location>
        <position position="670"/>
    </location>
    <ligand>
        <name>(2R)-2-phosphoglycerate</name>
        <dbReference type="ChEBI" id="CHEBI:58289"/>
    </ligand>
</feature>
<keyword evidence="8 11" id="KW-0460">Magnesium</keyword>
<keyword evidence="6 11" id="KW-0964">Secreted</keyword>
<dbReference type="GO" id="GO:0009986">
    <property type="term" value="C:cell surface"/>
    <property type="evidence" value="ECO:0007669"/>
    <property type="project" value="UniProtKB-SubCell"/>
</dbReference>
<dbReference type="PANTHER" id="PTHR11902:SF1">
    <property type="entry name" value="ENOLASE"/>
    <property type="match status" value="1"/>
</dbReference>
<dbReference type="GO" id="GO:0004634">
    <property type="term" value="F:phosphopyruvate hydratase activity"/>
    <property type="evidence" value="ECO:0007669"/>
    <property type="project" value="UniProtKB-UniRule"/>
</dbReference>
<dbReference type="InterPro" id="IPR029017">
    <property type="entry name" value="Enolase-like_N"/>
</dbReference>
<evidence type="ECO:0000256" key="12">
    <source>
        <dbReference type="SAM" id="MobiDB-lite"/>
    </source>
</evidence>
<evidence type="ECO:0000256" key="7">
    <source>
        <dbReference type="ARBA" id="ARBA00022723"/>
    </source>
</evidence>
<dbReference type="AlphaFoldDB" id="A0A9D2LGD1"/>
<dbReference type="SUPFAM" id="SSF54826">
    <property type="entry name" value="Enolase N-terminal domain-like"/>
    <property type="match status" value="1"/>
</dbReference>
<evidence type="ECO:0000259" key="14">
    <source>
        <dbReference type="SMART" id="SM01193"/>
    </source>
</evidence>
<dbReference type="FunFam" id="3.20.20.120:FF:000001">
    <property type="entry name" value="Enolase"/>
    <property type="match status" value="1"/>
</dbReference>
<feature type="binding site" evidence="11">
    <location>
        <position position="468"/>
    </location>
    <ligand>
        <name>(2R)-2-phosphoglycerate</name>
        <dbReference type="ChEBI" id="CHEBI:58289"/>
    </ligand>
</feature>
<dbReference type="Proteomes" id="UP000823823">
    <property type="component" value="Unassembled WGS sequence"/>
</dbReference>
<evidence type="ECO:0000256" key="10">
    <source>
        <dbReference type="ARBA" id="ARBA00023239"/>
    </source>
</evidence>
<evidence type="ECO:0000256" key="6">
    <source>
        <dbReference type="ARBA" id="ARBA00022525"/>
    </source>
</evidence>
<dbReference type="InterPro" id="IPR020810">
    <property type="entry name" value="Enolase_C"/>
</dbReference>
<dbReference type="InterPro" id="IPR048015">
    <property type="entry name" value="NTP-PPase_MazG-like_N"/>
</dbReference>
<dbReference type="InterPro" id="IPR020809">
    <property type="entry name" value="Enolase_CS"/>
</dbReference>
<dbReference type="EC" id="4.2.1.11" evidence="3 11"/>
<dbReference type="GO" id="GO:0005576">
    <property type="term" value="C:extracellular region"/>
    <property type="evidence" value="ECO:0007669"/>
    <property type="project" value="UniProtKB-SubCell"/>
</dbReference>
<dbReference type="CDD" id="cd11528">
    <property type="entry name" value="NTP-PPase_MazG_Nterm"/>
    <property type="match status" value="1"/>
</dbReference>